<evidence type="ECO:0000256" key="3">
    <source>
        <dbReference type="SAM" id="Coils"/>
    </source>
</evidence>
<proteinExistence type="inferred from homology"/>
<dbReference type="EMBL" id="CP056072">
    <property type="protein sequence ID" value="UVC50179.1"/>
    <property type="molecule type" value="Genomic_DNA"/>
</dbReference>
<dbReference type="InterPro" id="IPR002777">
    <property type="entry name" value="PFD_beta-like"/>
</dbReference>
<comment type="similarity">
    <text evidence="1">Belongs to the prefoldin subunit beta family.</text>
</comment>
<dbReference type="GO" id="GO:0016272">
    <property type="term" value="C:prefoldin complex"/>
    <property type="evidence" value="ECO:0007669"/>
    <property type="project" value="InterPro"/>
</dbReference>
<evidence type="ECO:0000313" key="4">
    <source>
        <dbReference type="EMBL" id="UVC50179.1"/>
    </source>
</evidence>
<dbReference type="SUPFAM" id="SSF46579">
    <property type="entry name" value="Prefoldin"/>
    <property type="match status" value="1"/>
</dbReference>
<dbReference type="GO" id="GO:0051082">
    <property type="term" value="F:unfolded protein binding"/>
    <property type="evidence" value="ECO:0007669"/>
    <property type="project" value="InterPro"/>
</dbReference>
<accession>A0A976SJR6</accession>
<evidence type="ECO:0000256" key="1">
    <source>
        <dbReference type="ARBA" id="ARBA00008045"/>
    </source>
</evidence>
<protein>
    <recommendedName>
        <fullName evidence="6">Prefoldin subunit</fullName>
    </recommendedName>
</protein>
<keyword evidence="3" id="KW-0175">Coiled coil</keyword>
<dbReference type="Gene3D" id="1.10.287.370">
    <property type="match status" value="1"/>
</dbReference>
<sequence>MASVDALKATLKRLENERLTVLAQLDDITQDSAEHRLVLKNLDKIPDDRRCYRILGGIAVEKTVEEVKPDLTSHATRLDEYKLKLNSQLELLNSEIVKVKNSLEHPTENN</sequence>
<dbReference type="InterPro" id="IPR027235">
    <property type="entry name" value="PFD2"/>
</dbReference>
<evidence type="ECO:0000256" key="2">
    <source>
        <dbReference type="ARBA" id="ARBA00023186"/>
    </source>
</evidence>
<keyword evidence="2" id="KW-0143">Chaperone</keyword>
<dbReference type="InterPro" id="IPR009053">
    <property type="entry name" value="Prefoldin"/>
</dbReference>
<reference evidence="4" key="1">
    <citation type="submission" date="2022-07" db="EMBL/GenBank/DDBJ databases">
        <title>Evaluation of T. orientalis genome assembly methods using nanopore sequencing and analysis of variation between genomes.</title>
        <authorList>
            <person name="Yam J."/>
            <person name="Micallef M.L."/>
            <person name="Liu M."/>
            <person name="Djordjevic S.P."/>
            <person name="Bogema D.R."/>
            <person name="Jenkins C."/>
        </authorList>
    </citation>
    <scope>NUCLEOTIDE SEQUENCE</scope>
    <source>
        <strain evidence="4">Goon Nure</strain>
    </source>
</reference>
<dbReference type="Proteomes" id="UP000244811">
    <property type="component" value="Chromosome 4"/>
</dbReference>
<evidence type="ECO:0000313" key="5">
    <source>
        <dbReference type="Proteomes" id="UP000244811"/>
    </source>
</evidence>
<feature type="coiled-coil region" evidence="3">
    <location>
        <begin position="4"/>
        <end position="31"/>
    </location>
</feature>
<dbReference type="PANTHER" id="PTHR13303">
    <property type="entry name" value="PREFOLDIN SUBUNIT 2"/>
    <property type="match status" value="1"/>
</dbReference>
<dbReference type="GO" id="GO:0006457">
    <property type="term" value="P:protein folding"/>
    <property type="evidence" value="ECO:0007669"/>
    <property type="project" value="InterPro"/>
</dbReference>
<dbReference type="Pfam" id="PF01920">
    <property type="entry name" value="Prefoldin_2"/>
    <property type="match status" value="1"/>
</dbReference>
<name>A0A976SJR6_THEOR</name>
<organism evidence="4 5">
    <name type="scientific">Theileria orientalis</name>
    <dbReference type="NCBI Taxonomy" id="68886"/>
    <lineage>
        <taxon>Eukaryota</taxon>
        <taxon>Sar</taxon>
        <taxon>Alveolata</taxon>
        <taxon>Apicomplexa</taxon>
        <taxon>Aconoidasida</taxon>
        <taxon>Piroplasmida</taxon>
        <taxon>Theileriidae</taxon>
        <taxon>Theileria</taxon>
    </lineage>
</organism>
<dbReference type="AlphaFoldDB" id="A0A976SJR6"/>
<gene>
    <name evidence="4" type="ORF">MACK_004050</name>
</gene>
<evidence type="ECO:0008006" key="6">
    <source>
        <dbReference type="Google" id="ProtNLM"/>
    </source>
</evidence>